<dbReference type="AlphaFoldDB" id="A0A8H5G1X2"/>
<dbReference type="PRINTS" id="PR00853">
    <property type="entry name" value="XPGRADSUPER"/>
</dbReference>
<dbReference type="FunFam" id="1.10.150.20:FF:000011">
    <property type="entry name" value="exonuclease 1"/>
    <property type="match status" value="1"/>
</dbReference>
<evidence type="ECO:0000256" key="13">
    <source>
        <dbReference type="ARBA" id="ARBA00023242"/>
    </source>
</evidence>
<dbReference type="InterPro" id="IPR036279">
    <property type="entry name" value="5-3_exonuclease_C_sf"/>
</dbReference>
<dbReference type="SMART" id="SM00485">
    <property type="entry name" value="XPGN"/>
    <property type="match status" value="1"/>
</dbReference>
<dbReference type="Proteomes" id="UP000559027">
    <property type="component" value="Unassembled WGS sequence"/>
</dbReference>
<feature type="compositionally biased region" description="Polar residues" evidence="14">
    <location>
        <begin position="395"/>
        <end position="405"/>
    </location>
</feature>
<dbReference type="GO" id="GO:0035312">
    <property type="term" value="F:5'-3' DNA exonuclease activity"/>
    <property type="evidence" value="ECO:0007669"/>
    <property type="project" value="InterPro"/>
</dbReference>
<feature type="compositionally biased region" description="Basic and acidic residues" evidence="14">
    <location>
        <begin position="86"/>
        <end position="101"/>
    </location>
</feature>
<dbReference type="InterPro" id="IPR044752">
    <property type="entry name" value="PIN-like_EXO1"/>
</dbReference>
<dbReference type="Gene3D" id="3.40.50.1010">
    <property type="entry name" value="5'-nuclease"/>
    <property type="match status" value="1"/>
</dbReference>
<dbReference type="InterPro" id="IPR037315">
    <property type="entry name" value="EXO1_H3TH"/>
</dbReference>
<dbReference type="GO" id="GO:0005634">
    <property type="term" value="C:nucleus"/>
    <property type="evidence" value="ECO:0007669"/>
    <property type="project" value="UniProtKB-SubCell"/>
</dbReference>
<feature type="compositionally biased region" description="Polar residues" evidence="14">
    <location>
        <begin position="882"/>
        <end position="899"/>
    </location>
</feature>
<dbReference type="FunFam" id="3.40.50.1010:FF:000002">
    <property type="entry name" value="Exonuclease 1, putative"/>
    <property type="match status" value="1"/>
</dbReference>
<evidence type="ECO:0000256" key="6">
    <source>
        <dbReference type="ARBA" id="ARBA00022763"/>
    </source>
</evidence>
<evidence type="ECO:0000256" key="8">
    <source>
        <dbReference type="ARBA" id="ARBA00022839"/>
    </source>
</evidence>
<comment type="caution">
    <text evidence="17">The sequence shown here is derived from an EMBL/GenBank/DDBJ whole genome shotgun (WGS) entry which is preliminary data.</text>
</comment>
<comment type="cofactor">
    <cofactor evidence="1">
        <name>Mg(2+)</name>
        <dbReference type="ChEBI" id="CHEBI:18420"/>
    </cofactor>
</comment>
<dbReference type="SUPFAM" id="SSF47807">
    <property type="entry name" value="5' to 3' exonuclease, C-terminal subdomain"/>
    <property type="match status" value="1"/>
</dbReference>
<evidence type="ECO:0000259" key="15">
    <source>
        <dbReference type="SMART" id="SM00484"/>
    </source>
</evidence>
<feature type="region of interest" description="Disordered" evidence="14">
    <location>
        <begin position="703"/>
        <end position="747"/>
    </location>
</feature>
<reference evidence="17 18" key="1">
    <citation type="journal article" date="2020" name="ISME J.">
        <title>Uncovering the hidden diversity of litter-decomposition mechanisms in mushroom-forming fungi.</title>
        <authorList>
            <person name="Floudas D."/>
            <person name="Bentzer J."/>
            <person name="Ahren D."/>
            <person name="Johansson T."/>
            <person name="Persson P."/>
            <person name="Tunlid A."/>
        </authorList>
    </citation>
    <scope>NUCLEOTIDE SEQUENCE [LARGE SCALE GENOMIC DNA]</scope>
    <source>
        <strain evidence="17 18">CBS 146.42</strain>
    </source>
</reference>
<keyword evidence="12" id="KW-0234">DNA repair</keyword>
<feature type="domain" description="XPG-I" evidence="15">
    <location>
        <begin position="138"/>
        <end position="207"/>
    </location>
</feature>
<keyword evidence="10" id="KW-0267">Excision nuclease</keyword>
<evidence type="ECO:0000313" key="17">
    <source>
        <dbReference type="EMBL" id="KAF5356832.1"/>
    </source>
</evidence>
<feature type="domain" description="XPG N-terminal" evidence="16">
    <location>
        <begin position="1"/>
        <end position="99"/>
    </location>
</feature>
<feature type="compositionally biased region" description="Basic and acidic residues" evidence="14">
    <location>
        <begin position="545"/>
        <end position="566"/>
    </location>
</feature>
<feature type="region of interest" description="Disordered" evidence="14">
    <location>
        <begin position="519"/>
        <end position="621"/>
    </location>
</feature>
<evidence type="ECO:0000256" key="7">
    <source>
        <dbReference type="ARBA" id="ARBA00022801"/>
    </source>
</evidence>
<evidence type="ECO:0000256" key="2">
    <source>
        <dbReference type="ARBA" id="ARBA00004123"/>
    </source>
</evidence>
<evidence type="ECO:0000256" key="5">
    <source>
        <dbReference type="ARBA" id="ARBA00022723"/>
    </source>
</evidence>
<evidence type="ECO:0000256" key="9">
    <source>
        <dbReference type="ARBA" id="ARBA00022842"/>
    </source>
</evidence>
<dbReference type="GO" id="GO:0046872">
    <property type="term" value="F:metal ion binding"/>
    <property type="evidence" value="ECO:0007669"/>
    <property type="project" value="UniProtKB-KW"/>
</dbReference>
<keyword evidence="6" id="KW-0227">DNA damage</keyword>
<gene>
    <name evidence="17" type="ORF">D9756_006468</name>
</gene>
<sequence length="1000" mass="110095">MGISGLLPALKSIQRTRHLSEFKGQTIAIDAYVWLHKGVYSCATELATGKPTHKYVDYAMHRVRLLRHFGIEPYVVFDGGPLPAKKGTESERKQRREENLSRGKALAAQGKHSQARDCFVKCIDVTPQMAYQCIKALRAENVQYVVAPYEADAQLAYLERVGLASAILTEDSDLLVFGCKNVLFKLDHVASTVCHISRDDFGSVRSTALDSSSINLHGWNDTQFRAMAILSGCDYLPSIPGIGLKTANNLLRKWKTAEAVVRAIMLEGKKRVPSGYMKQFNLAERCFRFQRVYDPLGETMVHLMEVEGDWDEEANADMDPQLATSIAVGNVDPVTRHPMKDINPSFKPQASKSSEKSSKSSAPKNKGKEKAVGGILNFFGPNPVIPRDRPAPSKPNLTALTGTSSGKRRLGEVMELDLASRKQRLQDATQSKFFSTATPRRVSTPRRFSEGLAAGPSRIREGNKENIGVAVDDDSEADILSSLSNKANISPTQDLDLDFDEPINGVEQEDGYMSPLSTYSRETQELSSPGIVMFTPLKKKKRKNSPNDRSWDGELEDKRGDSEPDKSGGGLQDDDFDADPISSPISSIKKRRRRSCSPLPGGRAMYIGRRLRTPSRSLSTGNVLVAATPPQERDNHQDNTSHRLSDLNEYPFLYPTEHKHTYNGPDLQSCLGVGDSEAGPDEDNLQSNTGLAIVQSLPALVAKARGRGPNSSNPRSGSGQESGSEPKSGSTSPLSPSPQTPRDEANLNTAFTGGITAVERKEGITIDVDALEVGTIEMEAEVEMVQTEMELDDDPEENAIKLQAESAKHVARGWRMKWALGQLKREDSSSSSSAAEQQILKSNKRSQEQKKRRQSVPMALCTNRLRRDETNVTPLGKHSLARTGTNRPFSNLHQQQSALSAPPKSKPDTRPSGLSSSTKKSEGIDPRQQPLVRKSSSLVFFDEGKKTPTPAGIDKSLLKDWNKSPKPKFQREDEEDVVDGFSDEIVEISPKAWTALNKFR</sequence>
<dbReference type="CDD" id="cd09908">
    <property type="entry name" value="H3TH_EXO1"/>
    <property type="match status" value="1"/>
</dbReference>
<feature type="region of interest" description="Disordered" evidence="14">
    <location>
        <begin position="85"/>
        <end position="108"/>
    </location>
</feature>
<evidence type="ECO:0000256" key="14">
    <source>
        <dbReference type="SAM" id="MobiDB-lite"/>
    </source>
</evidence>
<dbReference type="Gene3D" id="1.10.150.20">
    <property type="entry name" value="5' to 3' exonuclease, C-terminal subdomain"/>
    <property type="match status" value="1"/>
</dbReference>
<name>A0A8H5G1X2_9AGAR</name>
<dbReference type="SMART" id="SM00279">
    <property type="entry name" value="HhH2"/>
    <property type="match status" value="1"/>
</dbReference>
<dbReference type="InterPro" id="IPR008918">
    <property type="entry name" value="HhH2"/>
</dbReference>
<evidence type="ECO:0000256" key="3">
    <source>
        <dbReference type="ARBA" id="ARBA00010563"/>
    </source>
</evidence>
<dbReference type="OrthoDB" id="26491at2759"/>
<dbReference type="GO" id="GO:0017108">
    <property type="term" value="F:5'-flap endonuclease activity"/>
    <property type="evidence" value="ECO:0007669"/>
    <property type="project" value="TreeGrafter"/>
</dbReference>
<keyword evidence="8" id="KW-0269">Exonuclease</keyword>
<keyword evidence="4" id="KW-0540">Nuclease</keyword>
<feature type="region of interest" description="Disordered" evidence="14">
    <location>
        <begin position="333"/>
        <end position="405"/>
    </location>
</feature>
<dbReference type="GO" id="GO:0006281">
    <property type="term" value="P:DNA repair"/>
    <property type="evidence" value="ECO:0007669"/>
    <property type="project" value="UniProtKB-KW"/>
</dbReference>
<evidence type="ECO:0008006" key="19">
    <source>
        <dbReference type="Google" id="ProtNLM"/>
    </source>
</evidence>
<organism evidence="17 18">
    <name type="scientific">Leucocoprinus leucothites</name>
    <dbReference type="NCBI Taxonomy" id="201217"/>
    <lineage>
        <taxon>Eukaryota</taxon>
        <taxon>Fungi</taxon>
        <taxon>Dikarya</taxon>
        <taxon>Basidiomycota</taxon>
        <taxon>Agaricomycotina</taxon>
        <taxon>Agaricomycetes</taxon>
        <taxon>Agaricomycetidae</taxon>
        <taxon>Agaricales</taxon>
        <taxon>Agaricineae</taxon>
        <taxon>Agaricaceae</taxon>
        <taxon>Leucocoprinus</taxon>
    </lineage>
</organism>
<proteinExistence type="inferred from homology"/>
<dbReference type="InterPro" id="IPR029060">
    <property type="entry name" value="PIN-like_dom_sf"/>
</dbReference>
<feature type="compositionally biased region" description="Low complexity" evidence="14">
    <location>
        <begin position="707"/>
        <end position="719"/>
    </location>
</feature>
<evidence type="ECO:0000259" key="16">
    <source>
        <dbReference type="SMART" id="SM00485"/>
    </source>
</evidence>
<feature type="region of interest" description="Disordered" evidence="14">
    <location>
        <begin position="824"/>
        <end position="975"/>
    </location>
</feature>
<dbReference type="InterPro" id="IPR006086">
    <property type="entry name" value="XPG-I_dom"/>
</dbReference>
<protein>
    <recommendedName>
        <fullName evidence="19">Exonuclease 1</fullName>
    </recommendedName>
</protein>
<dbReference type="SMART" id="SM00484">
    <property type="entry name" value="XPGI"/>
    <property type="match status" value="1"/>
</dbReference>
<dbReference type="SUPFAM" id="SSF88723">
    <property type="entry name" value="PIN domain-like"/>
    <property type="match status" value="1"/>
</dbReference>
<comment type="subcellular location">
    <subcellularLocation>
        <location evidence="2">Nucleus</location>
    </subcellularLocation>
</comment>
<evidence type="ECO:0000313" key="18">
    <source>
        <dbReference type="Proteomes" id="UP000559027"/>
    </source>
</evidence>
<dbReference type="InterPro" id="IPR006085">
    <property type="entry name" value="XPG_DNA_repair_N"/>
</dbReference>
<dbReference type="Pfam" id="PF00867">
    <property type="entry name" value="XPG_I"/>
    <property type="match status" value="1"/>
</dbReference>
<dbReference type="PANTHER" id="PTHR11081">
    <property type="entry name" value="FLAP ENDONUCLEASE FAMILY MEMBER"/>
    <property type="match status" value="1"/>
</dbReference>
<keyword evidence="11" id="KW-0238">DNA-binding</keyword>
<keyword evidence="9" id="KW-0460">Magnesium</keyword>
<keyword evidence="18" id="KW-1185">Reference proteome</keyword>
<keyword evidence="5" id="KW-0479">Metal-binding</keyword>
<evidence type="ECO:0000256" key="4">
    <source>
        <dbReference type="ARBA" id="ARBA00022722"/>
    </source>
</evidence>
<evidence type="ECO:0000256" key="11">
    <source>
        <dbReference type="ARBA" id="ARBA00023125"/>
    </source>
</evidence>
<dbReference type="CDD" id="cd09857">
    <property type="entry name" value="PIN_EXO1"/>
    <property type="match status" value="1"/>
</dbReference>
<dbReference type="Pfam" id="PF00752">
    <property type="entry name" value="XPG_N"/>
    <property type="match status" value="1"/>
</dbReference>
<dbReference type="InterPro" id="IPR006084">
    <property type="entry name" value="XPG/Rad2"/>
</dbReference>
<evidence type="ECO:0000256" key="10">
    <source>
        <dbReference type="ARBA" id="ARBA00022881"/>
    </source>
</evidence>
<dbReference type="GO" id="GO:0003677">
    <property type="term" value="F:DNA binding"/>
    <property type="evidence" value="ECO:0007669"/>
    <property type="project" value="UniProtKB-KW"/>
</dbReference>
<dbReference type="PANTHER" id="PTHR11081:SF65">
    <property type="entry name" value="DNA DAMAGE-INDUCIBLE PROTEIN DIN7-RELATED"/>
    <property type="match status" value="1"/>
</dbReference>
<comment type="similarity">
    <text evidence="3">Belongs to the XPG/RAD2 endonuclease family. EXO1 subfamily.</text>
</comment>
<evidence type="ECO:0000256" key="1">
    <source>
        <dbReference type="ARBA" id="ARBA00001946"/>
    </source>
</evidence>
<accession>A0A8H5G1X2</accession>
<dbReference type="EMBL" id="JAACJO010000006">
    <property type="protein sequence ID" value="KAF5356832.1"/>
    <property type="molecule type" value="Genomic_DNA"/>
</dbReference>
<keyword evidence="7" id="KW-0378">Hydrolase</keyword>
<keyword evidence="13" id="KW-0539">Nucleus</keyword>
<evidence type="ECO:0000256" key="12">
    <source>
        <dbReference type="ARBA" id="ARBA00023204"/>
    </source>
</evidence>